<dbReference type="GO" id="GO:0005524">
    <property type="term" value="F:ATP binding"/>
    <property type="evidence" value="ECO:0007669"/>
    <property type="project" value="UniProtKB-KW"/>
</dbReference>
<dbReference type="PROSITE" id="PS00211">
    <property type="entry name" value="ABC_TRANSPORTER_1"/>
    <property type="match status" value="1"/>
</dbReference>
<keyword evidence="3 5" id="KW-0067">ATP-binding</keyword>
<dbReference type="Gene3D" id="3.40.50.300">
    <property type="entry name" value="P-loop containing nucleotide triphosphate hydrolases"/>
    <property type="match status" value="1"/>
</dbReference>
<gene>
    <name evidence="5" type="primary">ybhF_24</name>
    <name evidence="5" type="ORF">GALL_397420</name>
</gene>
<dbReference type="AlphaFoldDB" id="A0A1J5QM07"/>
<evidence type="ECO:0000256" key="3">
    <source>
        <dbReference type="ARBA" id="ARBA00022840"/>
    </source>
</evidence>
<dbReference type="SUPFAM" id="SSF52540">
    <property type="entry name" value="P-loop containing nucleoside triphosphate hydrolases"/>
    <property type="match status" value="1"/>
</dbReference>
<organism evidence="5">
    <name type="scientific">mine drainage metagenome</name>
    <dbReference type="NCBI Taxonomy" id="410659"/>
    <lineage>
        <taxon>unclassified sequences</taxon>
        <taxon>metagenomes</taxon>
        <taxon>ecological metagenomes</taxon>
    </lineage>
</organism>
<protein>
    <submittedName>
        <fullName evidence="5">Putative ABC transporter ATP-binding protein YbhF</fullName>
    </submittedName>
</protein>
<comment type="caution">
    <text evidence="5">The sequence shown here is derived from an EMBL/GenBank/DDBJ whole genome shotgun (WGS) entry which is preliminary data.</text>
</comment>
<dbReference type="PANTHER" id="PTHR42939">
    <property type="entry name" value="ABC TRANSPORTER ATP-BINDING PROTEIN ALBC-RELATED"/>
    <property type="match status" value="1"/>
</dbReference>
<dbReference type="InterPro" id="IPR027417">
    <property type="entry name" value="P-loop_NTPase"/>
</dbReference>
<name>A0A1J5QM07_9ZZZZ</name>
<dbReference type="PROSITE" id="PS50893">
    <property type="entry name" value="ABC_TRANSPORTER_2"/>
    <property type="match status" value="1"/>
</dbReference>
<dbReference type="Pfam" id="PF00005">
    <property type="entry name" value="ABC_tran"/>
    <property type="match status" value="1"/>
</dbReference>
<dbReference type="EMBL" id="MLJW01001380">
    <property type="protein sequence ID" value="OIQ78547.1"/>
    <property type="molecule type" value="Genomic_DNA"/>
</dbReference>
<reference evidence="5" key="1">
    <citation type="submission" date="2016-10" db="EMBL/GenBank/DDBJ databases">
        <title>Sequence of Gallionella enrichment culture.</title>
        <authorList>
            <person name="Poehlein A."/>
            <person name="Muehling M."/>
            <person name="Daniel R."/>
        </authorList>
    </citation>
    <scope>NUCLEOTIDE SEQUENCE</scope>
</reference>
<evidence type="ECO:0000259" key="4">
    <source>
        <dbReference type="PROSITE" id="PS50893"/>
    </source>
</evidence>
<evidence type="ECO:0000256" key="1">
    <source>
        <dbReference type="ARBA" id="ARBA00022448"/>
    </source>
</evidence>
<keyword evidence="2" id="KW-0547">Nucleotide-binding</keyword>
<accession>A0A1J5QM07</accession>
<evidence type="ECO:0000256" key="2">
    <source>
        <dbReference type="ARBA" id="ARBA00022741"/>
    </source>
</evidence>
<proteinExistence type="predicted"/>
<dbReference type="CDD" id="cd03230">
    <property type="entry name" value="ABC_DR_subfamily_A"/>
    <property type="match status" value="1"/>
</dbReference>
<feature type="domain" description="ABC transporter" evidence="4">
    <location>
        <begin position="4"/>
        <end position="228"/>
    </location>
</feature>
<sequence>MSALELQNLTKYYGEDLGIEGLTFDVAEGETFGFLGPNGAGKTTTMRLLLGLIWPTRGTATVLGRNIADGPPVRERVGYLPGTLRLYENLTGQEFLNLFARLRQRDCAKQIKALSSRFDLDLSRHIHDLSKGNRQKLGVVQAFMHEPDLLLLDEPTSGLDPLVQREFAELVRETTARGGTLLLSSHVMSEVELLTDRVAILNLGRLVLVEHISELKARAVRTVELEFPAPVDSSKFENLQSVREVTTHRNRMMCKVSGSENELLRLAVDNNVQMVITHEPDLNEIFLGLISTGAA</sequence>
<dbReference type="PANTHER" id="PTHR42939:SF1">
    <property type="entry name" value="ABC TRANSPORTER ATP-BINDING PROTEIN ALBC-RELATED"/>
    <property type="match status" value="1"/>
</dbReference>
<keyword evidence="1" id="KW-0813">Transport</keyword>
<dbReference type="GO" id="GO:0016887">
    <property type="term" value="F:ATP hydrolysis activity"/>
    <property type="evidence" value="ECO:0007669"/>
    <property type="project" value="InterPro"/>
</dbReference>
<dbReference type="InterPro" id="IPR017871">
    <property type="entry name" value="ABC_transporter-like_CS"/>
</dbReference>
<dbReference type="SMART" id="SM00382">
    <property type="entry name" value="AAA"/>
    <property type="match status" value="1"/>
</dbReference>
<dbReference type="InterPro" id="IPR051782">
    <property type="entry name" value="ABC_Transporter_VariousFunc"/>
</dbReference>
<evidence type="ECO:0000313" key="5">
    <source>
        <dbReference type="EMBL" id="OIQ78547.1"/>
    </source>
</evidence>
<dbReference type="InterPro" id="IPR003593">
    <property type="entry name" value="AAA+_ATPase"/>
</dbReference>
<dbReference type="InterPro" id="IPR003439">
    <property type="entry name" value="ABC_transporter-like_ATP-bd"/>
</dbReference>